<proteinExistence type="predicted"/>
<sequence>MNRQDHSVFVLTVFIIVQRTSCMDLIHFQPKLFYKNYKTADKMMQSLIQSEKQFLNQTR</sequence>
<comment type="caution">
    <text evidence="1">The sequence shown here is derived from an EMBL/GenBank/DDBJ whole genome shotgun (WGS) entry which is preliminary data.</text>
</comment>
<evidence type="ECO:0000313" key="2">
    <source>
        <dbReference type="Proteomes" id="UP000051682"/>
    </source>
</evidence>
<protein>
    <submittedName>
        <fullName evidence="1">Uncharacterized protein</fullName>
    </submittedName>
</protein>
<reference evidence="1 2" key="1">
    <citation type="submission" date="2015-10" db="EMBL/GenBank/DDBJ databases">
        <title>Chryseobacterium aquaticum genome.</title>
        <authorList>
            <person name="Newman J.D."/>
            <person name="Ferguson M.B."/>
            <person name="Miller J.R."/>
        </authorList>
    </citation>
    <scope>NUCLEOTIDE SEQUENCE [LARGE SCALE GENOMIC DNA]</scope>
    <source>
        <strain evidence="1 2">KCTC 12483</strain>
    </source>
</reference>
<organism evidence="1 2">
    <name type="scientific">Chryseobacterium aquaticum</name>
    <dbReference type="NCBI Taxonomy" id="452084"/>
    <lineage>
        <taxon>Bacteria</taxon>
        <taxon>Pseudomonadati</taxon>
        <taxon>Bacteroidota</taxon>
        <taxon>Flavobacteriia</taxon>
        <taxon>Flavobacteriales</taxon>
        <taxon>Weeksellaceae</taxon>
        <taxon>Chryseobacterium group</taxon>
        <taxon>Chryseobacterium</taxon>
    </lineage>
</organism>
<evidence type="ECO:0000313" key="1">
    <source>
        <dbReference type="EMBL" id="KQK24346.1"/>
    </source>
</evidence>
<dbReference type="Proteomes" id="UP000051682">
    <property type="component" value="Unassembled WGS sequence"/>
</dbReference>
<dbReference type="AlphaFoldDB" id="A0A0Q3SGP9"/>
<accession>A0A0Q3SGP9</accession>
<gene>
    <name evidence="1" type="ORF">AR438_17100</name>
</gene>
<name>A0A0Q3SGP9_9FLAO</name>
<keyword evidence="2" id="KW-1185">Reference proteome</keyword>
<dbReference type="EMBL" id="LLYZ01000021">
    <property type="protein sequence ID" value="KQK24346.1"/>
    <property type="molecule type" value="Genomic_DNA"/>
</dbReference>